<dbReference type="SUPFAM" id="SSF82895">
    <property type="entry name" value="TSP-1 type 1 repeat"/>
    <property type="match status" value="6"/>
</dbReference>
<dbReference type="Gene3D" id="2.20.100.10">
    <property type="entry name" value="Thrombospondin type-1 (TSP1) repeat"/>
    <property type="match status" value="6"/>
</dbReference>
<evidence type="ECO:0000256" key="1">
    <source>
        <dbReference type="ARBA" id="ARBA00004498"/>
    </source>
</evidence>
<keyword evidence="8" id="KW-0130">Cell adhesion</keyword>
<dbReference type="Gene3D" id="2.60.40.4060">
    <property type="entry name" value="Reeler domain"/>
    <property type="match status" value="1"/>
</dbReference>
<dbReference type="Pfam" id="PF06468">
    <property type="entry name" value="Spond_N"/>
    <property type="match status" value="1"/>
</dbReference>
<dbReference type="GO" id="GO:0031012">
    <property type="term" value="C:extracellular matrix"/>
    <property type="evidence" value="ECO:0007669"/>
    <property type="project" value="TreeGrafter"/>
</dbReference>
<dbReference type="InterPro" id="IPR051418">
    <property type="entry name" value="Spondin/Thrombospondin_T1"/>
</dbReference>
<keyword evidence="13" id="KW-1133">Transmembrane helix</keyword>
<evidence type="ECO:0000313" key="17">
    <source>
        <dbReference type="Proteomes" id="UP000694700"/>
    </source>
</evidence>
<dbReference type="GO" id="GO:0046872">
    <property type="term" value="F:metal ion binding"/>
    <property type="evidence" value="ECO:0007669"/>
    <property type="project" value="UniProtKB-KW"/>
</dbReference>
<evidence type="ECO:0000256" key="8">
    <source>
        <dbReference type="ARBA" id="ARBA00022889"/>
    </source>
</evidence>
<dbReference type="InterPro" id="IPR044004">
    <property type="entry name" value="TSP1_spondin_dom"/>
</dbReference>
<dbReference type="FunFam" id="2.20.100.10:FF:000013">
    <property type="entry name" value="Spondin 1a"/>
    <property type="match status" value="1"/>
</dbReference>
<keyword evidence="3" id="KW-0964">Secreted</keyword>
<dbReference type="PROSITE" id="PS50092">
    <property type="entry name" value="TSP1"/>
    <property type="match status" value="6"/>
</dbReference>
<dbReference type="AlphaFoldDB" id="A0A8C1XQN8"/>
<keyword evidence="13" id="KW-0472">Membrane</keyword>
<feature type="domain" description="Spondin" evidence="15">
    <location>
        <begin position="196"/>
        <end position="389"/>
    </location>
</feature>
<feature type="compositionally biased region" description="Basic and acidic residues" evidence="12">
    <location>
        <begin position="730"/>
        <end position="753"/>
    </location>
</feature>
<dbReference type="Gene3D" id="2.60.40.2130">
    <property type="entry name" value="F-spondin domain"/>
    <property type="match status" value="1"/>
</dbReference>
<dbReference type="CDD" id="cd08544">
    <property type="entry name" value="Reeler"/>
    <property type="match status" value="1"/>
</dbReference>
<dbReference type="FunFam" id="2.60.40.4060:FF:000002">
    <property type="entry name" value="Spondin-1"/>
    <property type="match status" value="1"/>
</dbReference>
<accession>A0A8C1XQN8</accession>
<evidence type="ECO:0000256" key="11">
    <source>
        <dbReference type="ARBA" id="ARBA00030964"/>
    </source>
</evidence>
<dbReference type="InterPro" id="IPR038678">
    <property type="entry name" value="Spondin_N_sf"/>
</dbReference>
<dbReference type="InterPro" id="IPR042307">
    <property type="entry name" value="Reeler_sf"/>
</dbReference>
<evidence type="ECO:0000256" key="9">
    <source>
        <dbReference type="ARBA" id="ARBA00023157"/>
    </source>
</evidence>
<keyword evidence="4" id="KW-0272">Extracellular matrix</keyword>
<feature type="transmembrane region" description="Helical" evidence="13">
    <location>
        <begin position="12"/>
        <end position="30"/>
    </location>
</feature>
<dbReference type="PROSITE" id="PS51019">
    <property type="entry name" value="REELIN"/>
    <property type="match status" value="1"/>
</dbReference>
<reference evidence="16" key="1">
    <citation type="submission" date="2025-08" db="UniProtKB">
        <authorList>
            <consortium name="Ensembl"/>
        </authorList>
    </citation>
    <scope>IDENTIFICATION</scope>
</reference>
<evidence type="ECO:0000256" key="10">
    <source>
        <dbReference type="ARBA" id="ARBA00023180"/>
    </source>
</evidence>
<evidence type="ECO:0000256" key="6">
    <source>
        <dbReference type="ARBA" id="ARBA00022729"/>
    </source>
</evidence>
<comment type="subcellular location">
    <subcellularLocation>
        <location evidence="1">Secreted</location>
        <location evidence="1">Extracellular space</location>
        <location evidence="1">Extracellular matrix</location>
    </subcellularLocation>
</comment>
<organism evidence="16 17">
    <name type="scientific">Cyprinus carpio</name>
    <name type="common">Common carp</name>
    <dbReference type="NCBI Taxonomy" id="7962"/>
    <lineage>
        <taxon>Eukaryota</taxon>
        <taxon>Metazoa</taxon>
        <taxon>Chordata</taxon>
        <taxon>Craniata</taxon>
        <taxon>Vertebrata</taxon>
        <taxon>Euteleostomi</taxon>
        <taxon>Actinopterygii</taxon>
        <taxon>Neopterygii</taxon>
        <taxon>Teleostei</taxon>
        <taxon>Ostariophysi</taxon>
        <taxon>Cypriniformes</taxon>
        <taxon>Cyprinidae</taxon>
        <taxon>Cyprininae</taxon>
        <taxon>Cyprinus</taxon>
    </lineage>
</organism>
<name>A0A8C1XQN8_CYPCA</name>
<feature type="domain" description="Reelin" evidence="14">
    <location>
        <begin position="30"/>
        <end position="199"/>
    </location>
</feature>
<keyword evidence="5" id="KW-0479">Metal-binding</keyword>
<evidence type="ECO:0000256" key="13">
    <source>
        <dbReference type="SAM" id="Phobius"/>
    </source>
</evidence>
<dbReference type="PROSITE" id="PS51020">
    <property type="entry name" value="SPONDIN"/>
    <property type="match status" value="1"/>
</dbReference>
<evidence type="ECO:0000259" key="14">
    <source>
        <dbReference type="PROSITE" id="PS51019"/>
    </source>
</evidence>
<sequence length="811" mass="91673">QNHPPCLLRKDGVVVLLVLLNVLFIYTDAFRRDTADRQSRSEGGFCRIFRTQTRGARRDGQNEFRLRVEGDPETYQPGSTYRVSLYASSPSYFRGFTLIALKEGREGVTPDDYAGTFKLIDESDTQFMTNCPPAVTESIPRRRTRIQVFWTAPPSGSGCVTLKASVVQRRIIFFQDEGSLTKRLCEKDPFAMTEKPMQECCACGTAKYRVTFYGNWSEKVHPRDYPRRANHWSALIGASHSRSYVLWEYGGFASEGVKQVAEYGSPVKMEEEIRQKGDDVMTVIKTKAQWPAWQPLNVRSAPSAEFSVDRARHLMSFLTMLGPSPDWNVGLSGEDLCTRDCGWVQRLVKDLVPWDAGTDSGVSYESPNKPSNPQERIRPLTKSLFLRAGLSVIVIRWQMVDLIRRCDVDPCSSNLQGEQCNTVPDTIDDIVADIAQEEKEEDNTPETCIYSNWSPWSACSSSTCDKGRRMRQRMLKAQLDPSVPCLHTQDFKPCMGPGCSEEEASTCMMSEWISWSPCSASCGMGMRSRERYVKQFPEDGSSCTLPTEETEKCVVNEDCSPSSCVVTEWAEWEPCSVSCGVGMRRRERMMKMEASDGSPCRVQLVEAEKCMMPECNEVVCMLSPWSDWGECSVSCGVGMRSRQRMLKTPVEPSLCSDELEQVEKCMLPECPTDCMLSEWSAWSECNKSCGKGHMIRSRMVKLEPQFGGMPCPETVQRKKCRIRKCTRGSRASEKRKRQEASDRRRAKPSRESVAEESSACPIRSWSSWTECTKPCSGGIQERVMNIKRKGKSSQPNHCKNKEIRVCNVHPC</sequence>
<keyword evidence="9" id="KW-1015">Disulfide bond</keyword>
<keyword evidence="10" id="KW-0325">Glycoprotein</keyword>
<dbReference type="PANTHER" id="PTHR11311:SF16">
    <property type="entry name" value="SPONDIN-1"/>
    <property type="match status" value="1"/>
</dbReference>
<dbReference type="FunFam" id="2.60.40.2130:FF:000001">
    <property type="entry name" value="Spondin 1a"/>
    <property type="match status" value="1"/>
</dbReference>
<feature type="region of interest" description="Disordered" evidence="12">
    <location>
        <begin position="726"/>
        <end position="755"/>
    </location>
</feature>
<evidence type="ECO:0000259" key="15">
    <source>
        <dbReference type="PROSITE" id="PS51020"/>
    </source>
</evidence>
<protein>
    <recommendedName>
        <fullName evidence="2">Spondin-1</fullName>
    </recommendedName>
    <alternativeName>
        <fullName evidence="11">F-spondin</fullName>
    </alternativeName>
</protein>
<dbReference type="InterPro" id="IPR036383">
    <property type="entry name" value="TSP1_rpt_sf"/>
</dbReference>
<keyword evidence="6" id="KW-0732">Signal</keyword>
<proteinExistence type="predicted"/>
<keyword evidence="7" id="KW-0677">Repeat</keyword>
<dbReference type="PANTHER" id="PTHR11311">
    <property type="entry name" value="SPONDIN"/>
    <property type="match status" value="1"/>
</dbReference>
<evidence type="ECO:0000256" key="7">
    <source>
        <dbReference type="ARBA" id="ARBA00022737"/>
    </source>
</evidence>
<dbReference type="Ensembl" id="ENSCCRT00015085184.1">
    <property type="protein sequence ID" value="ENSCCRP00015082495.1"/>
    <property type="gene ID" value="ENSCCRG00015032856.1"/>
</dbReference>
<dbReference type="FunFam" id="2.20.100.10:FF:000026">
    <property type="entry name" value="Spondin 1"/>
    <property type="match status" value="1"/>
</dbReference>
<dbReference type="Proteomes" id="UP000694700">
    <property type="component" value="Unplaced"/>
</dbReference>
<dbReference type="Pfam" id="PF02014">
    <property type="entry name" value="Reeler"/>
    <property type="match status" value="1"/>
</dbReference>
<evidence type="ECO:0000256" key="4">
    <source>
        <dbReference type="ARBA" id="ARBA00022530"/>
    </source>
</evidence>
<dbReference type="InterPro" id="IPR000884">
    <property type="entry name" value="TSP1_rpt"/>
</dbReference>
<evidence type="ECO:0000256" key="12">
    <source>
        <dbReference type="SAM" id="MobiDB-lite"/>
    </source>
</evidence>
<evidence type="ECO:0000256" key="5">
    <source>
        <dbReference type="ARBA" id="ARBA00022723"/>
    </source>
</evidence>
<keyword evidence="13" id="KW-0812">Transmembrane</keyword>
<dbReference type="Pfam" id="PF19028">
    <property type="entry name" value="TSP1_spondin"/>
    <property type="match status" value="1"/>
</dbReference>
<dbReference type="Pfam" id="PF00090">
    <property type="entry name" value="TSP_1"/>
    <property type="match status" value="5"/>
</dbReference>
<dbReference type="GO" id="GO:0007155">
    <property type="term" value="P:cell adhesion"/>
    <property type="evidence" value="ECO:0007669"/>
    <property type="project" value="UniProtKB-KW"/>
</dbReference>
<evidence type="ECO:0000256" key="2">
    <source>
        <dbReference type="ARBA" id="ARBA00019594"/>
    </source>
</evidence>
<dbReference type="NCBIfam" id="NF038123">
    <property type="entry name" value="NF038123_dom"/>
    <property type="match status" value="1"/>
</dbReference>
<dbReference type="InterPro" id="IPR002861">
    <property type="entry name" value="Reeler_dom"/>
</dbReference>
<dbReference type="InterPro" id="IPR009465">
    <property type="entry name" value="Spondin_N"/>
</dbReference>
<evidence type="ECO:0000313" key="16">
    <source>
        <dbReference type="Ensembl" id="ENSCCRP00015082495.1"/>
    </source>
</evidence>
<dbReference type="SMART" id="SM00209">
    <property type="entry name" value="TSP1"/>
    <property type="match status" value="6"/>
</dbReference>
<evidence type="ECO:0000256" key="3">
    <source>
        <dbReference type="ARBA" id="ARBA00022525"/>
    </source>
</evidence>